<evidence type="ECO:0000256" key="1">
    <source>
        <dbReference type="PROSITE-ProRule" id="PRU00339"/>
    </source>
</evidence>
<evidence type="ECO:0008006" key="5">
    <source>
        <dbReference type="Google" id="ProtNLM"/>
    </source>
</evidence>
<name>A0A7D3X998_9SPHN</name>
<dbReference type="InterPro" id="IPR019734">
    <property type="entry name" value="TPR_rpt"/>
</dbReference>
<dbReference type="SMART" id="SM00028">
    <property type="entry name" value="TPR"/>
    <property type="match status" value="2"/>
</dbReference>
<keyword evidence="4" id="KW-1185">Reference proteome</keyword>
<dbReference type="KEGG" id="emv:HQR01_00775"/>
<feature type="repeat" description="TPR" evidence="1">
    <location>
        <begin position="451"/>
        <end position="484"/>
    </location>
</feature>
<dbReference type="AlphaFoldDB" id="A0A7D3X998"/>
<dbReference type="PANTHER" id="PTHR45588">
    <property type="entry name" value="TPR DOMAIN-CONTAINING PROTEIN"/>
    <property type="match status" value="1"/>
</dbReference>
<protein>
    <recommendedName>
        <fullName evidence="5">Tetratricopeptide repeat protein</fullName>
    </recommendedName>
</protein>
<dbReference type="EMBL" id="CP053921">
    <property type="protein sequence ID" value="QKG70020.1"/>
    <property type="molecule type" value="Genomic_DNA"/>
</dbReference>
<evidence type="ECO:0000256" key="2">
    <source>
        <dbReference type="SAM" id="SignalP"/>
    </source>
</evidence>
<organism evidence="3 4">
    <name type="scientific">Erythrobacter mangrovi</name>
    <dbReference type="NCBI Taxonomy" id="2739433"/>
    <lineage>
        <taxon>Bacteria</taxon>
        <taxon>Pseudomonadati</taxon>
        <taxon>Pseudomonadota</taxon>
        <taxon>Alphaproteobacteria</taxon>
        <taxon>Sphingomonadales</taxon>
        <taxon>Erythrobacteraceae</taxon>
        <taxon>Erythrobacter/Porphyrobacter group</taxon>
        <taxon>Erythrobacter</taxon>
    </lineage>
</organism>
<feature type="chain" id="PRO_5028970435" description="Tetratricopeptide repeat protein" evidence="2">
    <location>
        <begin position="22"/>
        <end position="499"/>
    </location>
</feature>
<proteinExistence type="predicted"/>
<keyword evidence="2" id="KW-0732">Signal</keyword>
<dbReference type="SUPFAM" id="SSF48452">
    <property type="entry name" value="TPR-like"/>
    <property type="match status" value="1"/>
</dbReference>
<reference evidence="3 4" key="1">
    <citation type="submission" date="2020-05" db="EMBL/GenBank/DDBJ databases">
        <title>Erythrobacter mangrovi sp. nov., isolated from rhizosphere soil of mangrove plant (Kandelia candel).</title>
        <authorList>
            <person name="Ye Y.H."/>
        </authorList>
    </citation>
    <scope>NUCLEOTIDE SEQUENCE [LARGE SCALE GENOMIC DNA]</scope>
    <source>
        <strain evidence="3 4">EB310</strain>
    </source>
</reference>
<dbReference type="InterPro" id="IPR011990">
    <property type="entry name" value="TPR-like_helical_dom_sf"/>
</dbReference>
<sequence length="499" mass="53334">MNKLGLIVACVVGALAAPTVAQDRVGVEYVAMAHSGNANASAPFLRGVALLHSFEYDRAEAAFREAQAADPDFVMAYWGEAMTHNHSLWDNQDRDEALAVLVKLGATPAERKAKARSAREAQWLDAVETLYGGGSKEERDFAYLAKMQAMLAQDPTDIEARAFTGLAILASSHGGRQIPVFMRAAGVLEEGFMDHPQHPGVLHYLIHSYDDADHAPLGARAAARYAVVAPDAGHAQHMVSHIFHALGDWESSERANINADAVVDRQRVAAGRSPTFCGHYNEWLTYALVQQGKDASEIVDGCRAQAEAQVAQGPKDKLGWGAASSYAGIALSSGVTAGNWPQPFEGLDDGFLLARYDLAYARLLQSFGDAAATATALDDMKSLGAQIEEALKQEDPLNTWFRPWYERQLAQGEAVVALSAGRGEAGLALLRSAAEAESAVPAVYGPPPMAKPSWELLGEQLLEAGRKDEAADAFRRALAFSPGRRLSLQGLAAATASGN</sequence>
<evidence type="ECO:0000313" key="4">
    <source>
        <dbReference type="Proteomes" id="UP000504693"/>
    </source>
</evidence>
<dbReference type="PROSITE" id="PS50005">
    <property type="entry name" value="TPR"/>
    <property type="match status" value="1"/>
</dbReference>
<dbReference type="Gene3D" id="1.25.40.10">
    <property type="entry name" value="Tetratricopeptide repeat domain"/>
    <property type="match status" value="1"/>
</dbReference>
<dbReference type="RefSeq" id="WP_173211906.1">
    <property type="nucleotide sequence ID" value="NZ_CP053921.1"/>
</dbReference>
<dbReference type="Proteomes" id="UP000504693">
    <property type="component" value="Chromosome"/>
</dbReference>
<dbReference type="PANTHER" id="PTHR45588:SF1">
    <property type="entry name" value="WW DOMAIN-CONTAINING PROTEIN"/>
    <property type="match status" value="1"/>
</dbReference>
<gene>
    <name evidence="3" type="ORF">HQR01_00775</name>
</gene>
<evidence type="ECO:0000313" key="3">
    <source>
        <dbReference type="EMBL" id="QKG70020.1"/>
    </source>
</evidence>
<feature type="signal peptide" evidence="2">
    <location>
        <begin position="1"/>
        <end position="21"/>
    </location>
</feature>
<keyword evidence="1" id="KW-0802">TPR repeat</keyword>
<accession>A0A7D3X998</accession>